<reference evidence="12" key="1">
    <citation type="journal article" date="2019" name="Int. J. Syst. Evol. Microbiol.">
        <title>The Global Catalogue of Microorganisms (GCM) 10K type strain sequencing project: providing services to taxonomists for standard genome sequencing and annotation.</title>
        <authorList>
            <consortium name="The Broad Institute Genomics Platform"/>
            <consortium name="The Broad Institute Genome Sequencing Center for Infectious Disease"/>
            <person name="Wu L."/>
            <person name="Ma J."/>
        </authorList>
    </citation>
    <scope>NUCLEOTIDE SEQUENCE [LARGE SCALE GENOMIC DNA]</scope>
    <source>
        <strain evidence="12">JCM 15933</strain>
    </source>
</reference>
<protein>
    <recommendedName>
        <fullName evidence="9">CRISPR-associated exonuclease Cas4</fullName>
        <ecNumber evidence="9">3.1.12.1</ecNumber>
    </recommendedName>
</protein>
<evidence type="ECO:0000256" key="1">
    <source>
        <dbReference type="ARBA" id="ARBA00022722"/>
    </source>
</evidence>
<sequence>MTWWPDADPNPDRIPISALEHHAYCPRQAALIHVESVFTDDVNTTRGHLAHDRVDRPGIRATAKPGMRQHYAVPVWSATLGLYGRCDVIETDKHIAVPIEHKIGDYHPGGPADVQVAAQALCLRDMLDLDIPYGEVFTHADRRRHRVNLTDHLIGTVAATINALRAVLTDAHLPPPPADARCRRCSLLDDCLPHALTKTASDIFQPQPLGKWDD</sequence>
<comment type="cofactor">
    <cofactor evidence="9">
        <name>Mg(2+)</name>
        <dbReference type="ChEBI" id="CHEBI:18420"/>
    </cofactor>
    <cofactor evidence="9">
        <name>Mn(2+)</name>
        <dbReference type="ChEBI" id="CHEBI:29035"/>
    </cofactor>
    <text evidence="9">Mg(2+) or Mn(2+) required for ssDNA cleavage activity.</text>
</comment>
<keyword evidence="2 9" id="KW-0479">Metal-binding</keyword>
<evidence type="ECO:0000256" key="7">
    <source>
        <dbReference type="ARBA" id="ARBA00023118"/>
    </source>
</evidence>
<keyword evidence="8 9" id="KW-0464">Manganese</keyword>
<keyword evidence="12" id="KW-1185">Reference proteome</keyword>
<evidence type="ECO:0000256" key="5">
    <source>
        <dbReference type="ARBA" id="ARBA00023004"/>
    </source>
</evidence>
<keyword evidence="4 9" id="KW-0269">Exonuclease</keyword>
<evidence type="ECO:0000256" key="6">
    <source>
        <dbReference type="ARBA" id="ARBA00023014"/>
    </source>
</evidence>
<evidence type="ECO:0000313" key="11">
    <source>
        <dbReference type="EMBL" id="GAA1574455.1"/>
    </source>
</evidence>
<evidence type="ECO:0000256" key="9">
    <source>
        <dbReference type="RuleBase" id="RU365022"/>
    </source>
</evidence>
<evidence type="ECO:0000259" key="10">
    <source>
        <dbReference type="Pfam" id="PF01930"/>
    </source>
</evidence>
<evidence type="ECO:0000256" key="3">
    <source>
        <dbReference type="ARBA" id="ARBA00022801"/>
    </source>
</evidence>
<dbReference type="Gene3D" id="3.90.320.10">
    <property type="match status" value="1"/>
</dbReference>
<comment type="similarity">
    <text evidence="9">Belongs to the CRISPR-associated exonuclease Cas4 family.</text>
</comment>
<keyword evidence="7 9" id="KW-0051">Antiviral defense</keyword>
<dbReference type="NCBIfam" id="TIGR00372">
    <property type="entry name" value="cas4"/>
    <property type="match status" value="1"/>
</dbReference>
<comment type="function">
    <text evidence="9">CRISPR (clustered regularly interspaced short palindromic repeat) is an adaptive immune system that provides protection against mobile genetic elements (viruses, transposable elements and conjugative plasmids). CRISPR clusters contain sequences complementary to antecedent mobile elements and target invading nucleic acids. CRISPR clusters are transcribed and processed into CRISPR RNA (crRNA).</text>
</comment>
<evidence type="ECO:0000256" key="4">
    <source>
        <dbReference type="ARBA" id="ARBA00022839"/>
    </source>
</evidence>
<keyword evidence="1 9" id="KW-0540">Nuclease</keyword>
<comment type="caution">
    <text evidence="11">The sequence shown here is derived from an EMBL/GenBank/DDBJ whole genome shotgun (WGS) entry which is preliminary data.</text>
</comment>
<feature type="domain" description="DUF83" evidence="10">
    <location>
        <begin position="17"/>
        <end position="192"/>
    </location>
</feature>
<proteinExistence type="inferred from homology"/>
<keyword evidence="6 9" id="KW-0411">Iron-sulfur</keyword>
<dbReference type="Proteomes" id="UP001501470">
    <property type="component" value="Unassembled WGS sequence"/>
</dbReference>
<evidence type="ECO:0000256" key="8">
    <source>
        <dbReference type="ARBA" id="ARBA00023211"/>
    </source>
</evidence>
<keyword evidence="5 9" id="KW-0408">Iron</keyword>
<dbReference type="InterPro" id="IPR011604">
    <property type="entry name" value="PDDEXK-like_dom_sf"/>
</dbReference>
<dbReference type="InterPro" id="IPR022765">
    <property type="entry name" value="Dna2/Cas4_DUF83"/>
</dbReference>
<organism evidence="11 12">
    <name type="scientific">Dactylosporangium maewongense</name>
    <dbReference type="NCBI Taxonomy" id="634393"/>
    <lineage>
        <taxon>Bacteria</taxon>
        <taxon>Bacillati</taxon>
        <taxon>Actinomycetota</taxon>
        <taxon>Actinomycetes</taxon>
        <taxon>Micromonosporales</taxon>
        <taxon>Micromonosporaceae</taxon>
        <taxon>Dactylosporangium</taxon>
    </lineage>
</organism>
<evidence type="ECO:0000256" key="2">
    <source>
        <dbReference type="ARBA" id="ARBA00022723"/>
    </source>
</evidence>
<dbReference type="RefSeq" id="WP_344515111.1">
    <property type="nucleotide sequence ID" value="NZ_BAAAQD010000052.1"/>
</dbReference>
<dbReference type="Pfam" id="PF01930">
    <property type="entry name" value="Cas_Cas4"/>
    <property type="match status" value="1"/>
</dbReference>
<dbReference type="InterPro" id="IPR013343">
    <property type="entry name" value="CRISPR-assoc_prot_Cas4"/>
</dbReference>
<comment type="cofactor">
    <cofactor evidence="9">
        <name>iron-sulfur cluster</name>
        <dbReference type="ChEBI" id="CHEBI:30408"/>
    </cofactor>
</comment>
<accession>A0ABP4P9E4</accession>
<dbReference type="EC" id="3.1.12.1" evidence="9"/>
<keyword evidence="3 9" id="KW-0378">Hydrolase</keyword>
<evidence type="ECO:0000313" key="12">
    <source>
        <dbReference type="Proteomes" id="UP001501470"/>
    </source>
</evidence>
<dbReference type="EMBL" id="BAAAQD010000052">
    <property type="protein sequence ID" value="GAA1574455.1"/>
    <property type="molecule type" value="Genomic_DNA"/>
</dbReference>
<name>A0ABP4P9E4_9ACTN</name>
<gene>
    <name evidence="11" type="primary">cas4</name>
    <name evidence="11" type="ORF">GCM10009827_115400</name>
</gene>